<sequence length="62" mass="6829">MSESDKLFFHLTDENQLVAASAVCLNAKIANDIRLSEMLIQKQAILDPNDLVAVGIELMTEP</sequence>
<name>A0ABX1XSM9_9BACL</name>
<dbReference type="Proteomes" id="UP000616779">
    <property type="component" value="Unassembled WGS sequence"/>
</dbReference>
<keyword evidence="2" id="KW-1185">Reference proteome</keyword>
<accession>A0ABX1XSM9</accession>
<comment type="caution">
    <text evidence="1">The sequence shown here is derived from an EMBL/GenBank/DDBJ whole genome shotgun (WGS) entry which is preliminary data.</text>
</comment>
<proteinExistence type="predicted"/>
<reference evidence="1 2" key="1">
    <citation type="submission" date="2019-10" db="EMBL/GenBank/DDBJ databases">
        <title>Description of Paenibacillus terrestris sp. nov.</title>
        <authorList>
            <person name="Carlier A."/>
            <person name="Qi S."/>
        </authorList>
    </citation>
    <scope>NUCLEOTIDE SEQUENCE [LARGE SCALE GENOMIC DNA]</scope>
    <source>
        <strain evidence="1 2">LMG 31458</strain>
    </source>
</reference>
<dbReference type="RefSeq" id="WP_171642544.1">
    <property type="nucleotide sequence ID" value="NZ_WHOA01000055.1"/>
</dbReference>
<evidence type="ECO:0000313" key="1">
    <source>
        <dbReference type="EMBL" id="NOU71289.1"/>
    </source>
</evidence>
<protein>
    <submittedName>
        <fullName evidence="1">Uncharacterized protein</fullName>
    </submittedName>
</protein>
<gene>
    <name evidence="1" type="ORF">GC098_07610</name>
</gene>
<dbReference type="EMBL" id="WHOA01000055">
    <property type="protein sequence ID" value="NOU71289.1"/>
    <property type="molecule type" value="Genomic_DNA"/>
</dbReference>
<organism evidence="1 2">
    <name type="scientific">Paenibacillus phytorum</name>
    <dbReference type="NCBI Taxonomy" id="2654977"/>
    <lineage>
        <taxon>Bacteria</taxon>
        <taxon>Bacillati</taxon>
        <taxon>Bacillota</taxon>
        <taxon>Bacilli</taxon>
        <taxon>Bacillales</taxon>
        <taxon>Paenibacillaceae</taxon>
        <taxon>Paenibacillus</taxon>
    </lineage>
</organism>
<evidence type="ECO:0000313" key="2">
    <source>
        <dbReference type="Proteomes" id="UP000616779"/>
    </source>
</evidence>